<keyword evidence="2" id="KW-0472">Membrane</keyword>
<dbReference type="STRING" id="3821.A0A151TG85"/>
<sequence>MHATRNMAQKYSPWIFFLHLLIIMVHPFGTLELVGSGTDINKFLEAKATSDEDHQTTHTEHKHGHSHMHMDPSVMVFFTLKDLKVGKTMPVCFPKRDPSTSPKLWPREEAEPLPFSLDQLPNLLKFFSLTPHSPQAKAMQDTLSECESKPIKGEVKFCATSLESMLDFTQTILGSKSGLNVFATSHLTKSSITFQNYTILENIMEIIAPKMVACHTMPYPYAVFYCHSQESENKIYRVSLAGENGDRLDAMAVCHMDTSQWGRGHVSFQVLKIQPGTSSVCHFFPADNLIFVPKLQSHDSATM</sequence>
<organism evidence="4 5">
    <name type="scientific">Cajanus cajan</name>
    <name type="common">Pigeon pea</name>
    <name type="synonym">Cajanus indicus</name>
    <dbReference type="NCBI Taxonomy" id="3821"/>
    <lineage>
        <taxon>Eukaryota</taxon>
        <taxon>Viridiplantae</taxon>
        <taxon>Streptophyta</taxon>
        <taxon>Embryophyta</taxon>
        <taxon>Tracheophyta</taxon>
        <taxon>Spermatophyta</taxon>
        <taxon>Magnoliopsida</taxon>
        <taxon>eudicotyledons</taxon>
        <taxon>Gunneridae</taxon>
        <taxon>Pentapetalae</taxon>
        <taxon>rosids</taxon>
        <taxon>fabids</taxon>
        <taxon>Fabales</taxon>
        <taxon>Fabaceae</taxon>
        <taxon>Papilionoideae</taxon>
        <taxon>50 kb inversion clade</taxon>
        <taxon>NPAAA clade</taxon>
        <taxon>indigoferoid/millettioid clade</taxon>
        <taxon>Phaseoleae</taxon>
        <taxon>Cajanus</taxon>
    </lineage>
</organism>
<dbReference type="AlphaFoldDB" id="A0A151TG85"/>
<dbReference type="SMART" id="SM01045">
    <property type="entry name" value="BURP"/>
    <property type="match status" value="1"/>
</dbReference>
<evidence type="ECO:0000256" key="1">
    <source>
        <dbReference type="SAM" id="MobiDB-lite"/>
    </source>
</evidence>
<feature type="region of interest" description="Disordered" evidence="1">
    <location>
        <begin position="49"/>
        <end position="68"/>
    </location>
</feature>
<evidence type="ECO:0000313" key="4">
    <source>
        <dbReference type="EMBL" id="KYP66062.1"/>
    </source>
</evidence>
<name>A0A151TG85_CAJCA</name>
<evidence type="ECO:0000313" key="5">
    <source>
        <dbReference type="Proteomes" id="UP000075243"/>
    </source>
</evidence>
<dbReference type="PANTHER" id="PTHR31236">
    <property type="entry name" value="BURP DOMAIN PROTEIN USPL1-LIKE"/>
    <property type="match status" value="1"/>
</dbReference>
<accession>A0A151TG85</accession>
<reference evidence="4 5" key="1">
    <citation type="journal article" date="2012" name="Nat. Biotechnol.">
        <title>Draft genome sequence of pigeonpea (Cajanus cajan), an orphan legume crop of resource-poor farmers.</title>
        <authorList>
            <person name="Varshney R.K."/>
            <person name="Chen W."/>
            <person name="Li Y."/>
            <person name="Bharti A.K."/>
            <person name="Saxena R.K."/>
            <person name="Schlueter J.A."/>
            <person name="Donoghue M.T."/>
            <person name="Azam S."/>
            <person name="Fan G."/>
            <person name="Whaley A.M."/>
            <person name="Farmer A.D."/>
            <person name="Sheridan J."/>
            <person name="Iwata A."/>
            <person name="Tuteja R."/>
            <person name="Penmetsa R.V."/>
            <person name="Wu W."/>
            <person name="Upadhyaya H.D."/>
            <person name="Yang S.P."/>
            <person name="Shah T."/>
            <person name="Saxena K.B."/>
            <person name="Michael T."/>
            <person name="McCombie W.R."/>
            <person name="Yang B."/>
            <person name="Zhang G."/>
            <person name="Yang H."/>
            <person name="Wang J."/>
            <person name="Spillane C."/>
            <person name="Cook D.R."/>
            <person name="May G.D."/>
            <person name="Xu X."/>
            <person name="Jackson S.A."/>
        </authorList>
    </citation>
    <scope>NUCLEOTIDE SEQUENCE [LARGE SCALE GENOMIC DNA]</scope>
    <source>
        <strain evidence="5">cv. Asha</strain>
    </source>
</reference>
<keyword evidence="2" id="KW-1133">Transmembrane helix</keyword>
<feature type="domain" description="BURP" evidence="3">
    <location>
        <begin position="77"/>
        <end position="294"/>
    </location>
</feature>
<keyword evidence="2" id="KW-0812">Transmembrane</keyword>
<dbReference type="PANTHER" id="PTHR31236:SF32">
    <property type="entry name" value="BURP DOMAIN PROTEIN USPL1-LIKE"/>
    <property type="match status" value="1"/>
</dbReference>
<dbReference type="Pfam" id="PF03181">
    <property type="entry name" value="BURP"/>
    <property type="match status" value="1"/>
</dbReference>
<dbReference type="InterPro" id="IPR044816">
    <property type="entry name" value="BURP"/>
</dbReference>
<dbReference type="PROSITE" id="PS51277">
    <property type="entry name" value="BURP"/>
    <property type="match status" value="1"/>
</dbReference>
<dbReference type="Proteomes" id="UP000075243">
    <property type="component" value="Chromosome 6"/>
</dbReference>
<proteinExistence type="predicted"/>
<feature type="transmembrane region" description="Helical" evidence="2">
    <location>
        <begin position="12"/>
        <end position="29"/>
    </location>
</feature>
<dbReference type="Gramene" id="C.cajan_11977.t">
    <property type="protein sequence ID" value="C.cajan_11977.t"/>
    <property type="gene ID" value="C.cajan_11977"/>
</dbReference>
<dbReference type="EMBL" id="CM003608">
    <property type="protein sequence ID" value="KYP66062.1"/>
    <property type="molecule type" value="Genomic_DNA"/>
</dbReference>
<dbReference type="OMA" id="CHMTPAM"/>
<keyword evidence="5" id="KW-1185">Reference proteome</keyword>
<protein>
    <submittedName>
        <fullName evidence="4">BURP domain-containing protein 3</fullName>
    </submittedName>
</protein>
<evidence type="ECO:0000256" key="2">
    <source>
        <dbReference type="SAM" id="Phobius"/>
    </source>
</evidence>
<feature type="compositionally biased region" description="Basic and acidic residues" evidence="1">
    <location>
        <begin position="49"/>
        <end position="59"/>
    </location>
</feature>
<evidence type="ECO:0000259" key="3">
    <source>
        <dbReference type="PROSITE" id="PS51277"/>
    </source>
</evidence>
<gene>
    <name evidence="4" type="ORF">KK1_012344</name>
</gene>
<dbReference type="InterPro" id="IPR004873">
    <property type="entry name" value="BURP_dom"/>
</dbReference>